<dbReference type="OrthoDB" id="660141at2759"/>
<accession>A0A811QYL5</accession>
<protein>
    <submittedName>
        <fullName evidence="1">Uncharacterized protein</fullName>
    </submittedName>
</protein>
<keyword evidence="2" id="KW-1185">Reference proteome</keyword>
<evidence type="ECO:0000313" key="1">
    <source>
        <dbReference type="EMBL" id="CAD6264355.1"/>
    </source>
</evidence>
<evidence type="ECO:0000313" key="2">
    <source>
        <dbReference type="Proteomes" id="UP000604825"/>
    </source>
</evidence>
<comment type="caution">
    <text evidence="1">The sequence shown here is derived from an EMBL/GenBank/DDBJ whole genome shotgun (WGS) entry which is preliminary data.</text>
</comment>
<sequence>MPRSDRMTGAIKHKPVLLLVVVVGLGAAAISVATAAHVDSFSYPAFDATTTQDLVAGSNTSVLTSASHLFDHDGAFAEFNRTEGFLLLSHTVDVWRSGPGGRPALVASFNTSFALSGAAPVAFVVLCLQDSFANPAFGLNVTVIPNGTAAPGAGARPATALLDKRIVGLAGQRTTGKAMVGFFASTIQGILVGVRDWNLTVDRFDSSKGDGRNKGTSWWMILLAVLGVSGSHGLSLT</sequence>
<organism evidence="1 2">
    <name type="scientific">Miscanthus lutarioriparius</name>
    <dbReference type="NCBI Taxonomy" id="422564"/>
    <lineage>
        <taxon>Eukaryota</taxon>
        <taxon>Viridiplantae</taxon>
        <taxon>Streptophyta</taxon>
        <taxon>Embryophyta</taxon>
        <taxon>Tracheophyta</taxon>
        <taxon>Spermatophyta</taxon>
        <taxon>Magnoliopsida</taxon>
        <taxon>Liliopsida</taxon>
        <taxon>Poales</taxon>
        <taxon>Poaceae</taxon>
        <taxon>PACMAD clade</taxon>
        <taxon>Panicoideae</taxon>
        <taxon>Andropogonodae</taxon>
        <taxon>Andropogoneae</taxon>
        <taxon>Saccharinae</taxon>
        <taxon>Miscanthus</taxon>
    </lineage>
</organism>
<gene>
    <name evidence="1" type="ORF">NCGR_LOCUS47660</name>
</gene>
<dbReference type="AlphaFoldDB" id="A0A811QYL5"/>
<dbReference type="Proteomes" id="UP000604825">
    <property type="component" value="Unassembled WGS sequence"/>
</dbReference>
<name>A0A811QYL5_9POAL</name>
<reference evidence="1" key="1">
    <citation type="submission" date="2020-10" db="EMBL/GenBank/DDBJ databases">
        <authorList>
            <person name="Han B."/>
            <person name="Lu T."/>
            <person name="Zhao Q."/>
            <person name="Huang X."/>
            <person name="Zhao Y."/>
        </authorList>
    </citation>
    <scope>NUCLEOTIDE SEQUENCE</scope>
</reference>
<dbReference type="EMBL" id="CAJGYO010000012">
    <property type="protein sequence ID" value="CAD6264355.1"/>
    <property type="molecule type" value="Genomic_DNA"/>
</dbReference>
<proteinExistence type="predicted"/>